<dbReference type="AlphaFoldDB" id="A0A836BRL9"/>
<feature type="region of interest" description="Disordered" evidence="1">
    <location>
        <begin position="525"/>
        <end position="565"/>
    </location>
</feature>
<gene>
    <name evidence="2" type="ORF">HYH03_016422</name>
</gene>
<sequence length="588" mass="61560">MATFPSLDGSPPSSELSHDQATVWSLVLGRLSAAGDRSTTGSARGTCRELRDIANRETAAVRIQLHVLNPDSLAKLVAGGRWLVTRWPHCRKATLLVDDASVSTLALPFATAPSQARNRITELTIQPPNPPCEPGITIPCDGLLALLQLLPGLTALTLRAHAPPQRPLVSHALSFLPRLTSLTVADWAFVDSIPDCMAGQLTRLTLSQRARPHGLCPRELAAPFSRLTGLRELTAAQADDFWPPEDASALLAAAPGSLRSLRILNVGPDSYNLDFDLSNGLLDALHVSKSSWHTCYPTLSGVLASVIPADCPALGPEGRQVPLLGLQLTLEVLGALLPATDAFRELCLRFRDVQLEELRADASIDVAITVMRLLGTPERLTWRVHEWNEGTLRLRPSPLRTPGGGGGGDGGGHGGRGVQQVCGSSRTAPSPLAVLPAAAVAERALERMGRAAAEGRRPRWLVLRGPLIRRLTASPGAFRAWLQRLRADDAANFTQVSDLPGVGAALVSTLFGRAERLEAAVKRLAAGGGGGGTRGSGGGGNRGGGGSGGSSNRGGGGGDGGGQAAGALETLVSGLDWTEALRQVLQSL</sequence>
<proteinExistence type="predicted"/>
<organism evidence="2 3">
    <name type="scientific">Edaphochlamys debaryana</name>
    <dbReference type="NCBI Taxonomy" id="47281"/>
    <lineage>
        <taxon>Eukaryota</taxon>
        <taxon>Viridiplantae</taxon>
        <taxon>Chlorophyta</taxon>
        <taxon>core chlorophytes</taxon>
        <taxon>Chlorophyceae</taxon>
        <taxon>CS clade</taxon>
        <taxon>Chlamydomonadales</taxon>
        <taxon>Chlamydomonadales incertae sedis</taxon>
        <taxon>Edaphochlamys</taxon>
    </lineage>
</organism>
<feature type="compositionally biased region" description="Gly residues" evidence="1">
    <location>
        <begin position="526"/>
        <end position="564"/>
    </location>
</feature>
<name>A0A836BRL9_9CHLO</name>
<feature type="region of interest" description="Disordered" evidence="1">
    <location>
        <begin position="393"/>
        <end position="427"/>
    </location>
</feature>
<keyword evidence="3" id="KW-1185">Reference proteome</keyword>
<accession>A0A836BRL9</accession>
<evidence type="ECO:0000256" key="1">
    <source>
        <dbReference type="SAM" id="MobiDB-lite"/>
    </source>
</evidence>
<evidence type="ECO:0000313" key="2">
    <source>
        <dbReference type="EMBL" id="KAG2484768.1"/>
    </source>
</evidence>
<evidence type="ECO:0000313" key="3">
    <source>
        <dbReference type="Proteomes" id="UP000612055"/>
    </source>
</evidence>
<dbReference type="EMBL" id="JAEHOE010000142">
    <property type="protein sequence ID" value="KAG2484768.1"/>
    <property type="molecule type" value="Genomic_DNA"/>
</dbReference>
<comment type="caution">
    <text evidence="2">The sequence shown here is derived from an EMBL/GenBank/DDBJ whole genome shotgun (WGS) entry which is preliminary data.</text>
</comment>
<reference evidence="2" key="1">
    <citation type="journal article" date="2020" name="bioRxiv">
        <title>Comparative genomics of Chlamydomonas.</title>
        <authorList>
            <person name="Craig R.J."/>
            <person name="Hasan A.R."/>
            <person name="Ness R.W."/>
            <person name="Keightley P.D."/>
        </authorList>
    </citation>
    <scope>NUCLEOTIDE SEQUENCE</scope>
    <source>
        <strain evidence="2">CCAP 11/70</strain>
    </source>
</reference>
<feature type="compositionally biased region" description="Gly residues" evidence="1">
    <location>
        <begin position="402"/>
        <end position="417"/>
    </location>
</feature>
<protein>
    <submittedName>
        <fullName evidence="2">Uncharacterized protein</fullName>
    </submittedName>
</protein>
<dbReference type="Proteomes" id="UP000612055">
    <property type="component" value="Unassembled WGS sequence"/>
</dbReference>